<keyword evidence="3 5" id="KW-1133">Transmembrane helix</keyword>
<organism evidence="7 8">
    <name type="scientific">Albidovulum aquaemixtae</name>
    <dbReference type="NCBI Taxonomy" id="1542388"/>
    <lineage>
        <taxon>Bacteria</taxon>
        <taxon>Pseudomonadati</taxon>
        <taxon>Pseudomonadota</taxon>
        <taxon>Alphaproteobacteria</taxon>
        <taxon>Rhodobacterales</taxon>
        <taxon>Paracoccaceae</taxon>
        <taxon>Albidovulum</taxon>
    </lineage>
</organism>
<dbReference type="OrthoDB" id="321830at2"/>
<keyword evidence="8" id="KW-1185">Reference proteome</keyword>
<feature type="transmembrane region" description="Helical" evidence="5">
    <location>
        <begin position="240"/>
        <end position="258"/>
    </location>
</feature>
<dbReference type="EMBL" id="OMOQ01000004">
    <property type="protein sequence ID" value="SPH24739.1"/>
    <property type="molecule type" value="Genomic_DNA"/>
</dbReference>
<evidence type="ECO:0000313" key="7">
    <source>
        <dbReference type="EMBL" id="SPH24739.1"/>
    </source>
</evidence>
<dbReference type="PANTHER" id="PTHR32322:SF9">
    <property type="entry name" value="AMINO-ACID METABOLITE EFFLUX PUMP-RELATED"/>
    <property type="match status" value="1"/>
</dbReference>
<evidence type="ECO:0000256" key="5">
    <source>
        <dbReference type="SAM" id="Phobius"/>
    </source>
</evidence>
<sequence length="287" mass="28859">MRLFVLTAITMTAFAANSVLNRMAVGPGLIGAVDFALVRLLSGAVMLAVLISVRRAVGQGSLWPGRSGRAAGALSLILYLFGFSLAYDALDAGTGALILFGMVQMTMFTGALILGEGVPSRRWIGAAVAFVGLVYLLAPGSAASESFVHALLMAAAGVGWGLYSLSARGASDPLGATGWNFILALPFAVAIGLALPAEAGAGPATAGGIVLAIVSGAITSALGYALWYRILPLLGAARGGVAQLTVPIIALAGGMVFLGELLTLRFAIAAALVLGGVAYAVRPSSRG</sequence>
<feature type="transmembrane region" description="Helical" evidence="5">
    <location>
        <begin position="264"/>
        <end position="281"/>
    </location>
</feature>
<dbReference type="Proteomes" id="UP000244924">
    <property type="component" value="Unassembled WGS sequence"/>
</dbReference>
<protein>
    <recommendedName>
        <fullName evidence="6">EamA domain-containing protein</fullName>
    </recommendedName>
</protein>
<gene>
    <name evidence="7" type="ORF">DEA8626_03777</name>
</gene>
<name>A0A2R8BMU4_9RHOB</name>
<dbReference type="GO" id="GO:0016020">
    <property type="term" value="C:membrane"/>
    <property type="evidence" value="ECO:0007669"/>
    <property type="project" value="UniProtKB-SubCell"/>
</dbReference>
<accession>A0A2R8BMU4</accession>
<dbReference type="InterPro" id="IPR050638">
    <property type="entry name" value="AA-Vitamin_Transporters"/>
</dbReference>
<dbReference type="InterPro" id="IPR000620">
    <property type="entry name" value="EamA_dom"/>
</dbReference>
<feature type="transmembrane region" description="Helical" evidence="5">
    <location>
        <begin position="147"/>
        <end position="165"/>
    </location>
</feature>
<evidence type="ECO:0000256" key="2">
    <source>
        <dbReference type="ARBA" id="ARBA00022692"/>
    </source>
</evidence>
<keyword evidence="4 5" id="KW-0472">Membrane</keyword>
<evidence type="ECO:0000259" key="6">
    <source>
        <dbReference type="Pfam" id="PF00892"/>
    </source>
</evidence>
<evidence type="ECO:0000256" key="1">
    <source>
        <dbReference type="ARBA" id="ARBA00004141"/>
    </source>
</evidence>
<reference evidence="7 8" key="1">
    <citation type="submission" date="2018-03" db="EMBL/GenBank/DDBJ databases">
        <authorList>
            <person name="Keele B.F."/>
        </authorList>
    </citation>
    <scope>NUCLEOTIDE SEQUENCE [LARGE SCALE GENOMIC DNA]</scope>
    <source>
        <strain evidence="7 8">CECT 8626</strain>
    </source>
</reference>
<proteinExistence type="predicted"/>
<dbReference type="RefSeq" id="WP_108854747.1">
    <property type="nucleotide sequence ID" value="NZ_OMOQ01000004.1"/>
</dbReference>
<dbReference type="InterPro" id="IPR037185">
    <property type="entry name" value="EmrE-like"/>
</dbReference>
<feature type="transmembrane region" description="Helical" evidence="5">
    <location>
        <begin position="177"/>
        <end position="197"/>
    </location>
</feature>
<keyword evidence="2 5" id="KW-0812">Transmembrane</keyword>
<feature type="domain" description="EamA" evidence="6">
    <location>
        <begin position="150"/>
        <end position="279"/>
    </location>
</feature>
<dbReference type="Pfam" id="PF00892">
    <property type="entry name" value="EamA"/>
    <property type="match status" value="1"/>
</dbReference>
<feature type="transmembrane region" description="Helical" evidence="5">
    <location>
        <begin position="25"/>
        <end position="50"/>
    </location>
</feature>
<dbReference type="PANTHER" id="PTHR32322">
    <property type="entry name" value="INNER MEMBRANE TRANSPORTER"/>
    <property type="match status" value="1"/>
</dbReference>
<evidence type="ECO:0000313" key="8">
    <source>
        <dbReference type="Proteomes" id="UP000244924"/>
    </source>
</evidence>
<dbReference type="SUPFAM" id="SSF103481">
    <property type="entry name" value="Multidrug resistance efflux transporter EmrE"/>
    <property type="match status" value="2"/>
</dbReference>
<dbReference type="AlphaFoldDB" id="A0A2R8BMU4"/>
<comment type="subcellular location">
    <subcellularLocation>
        <location evidence="1">Membrane</location>
        <topology evidence="1">Multi-pass membrane protein</topology>
    </subcellularLocation>
</comment>
<feature type="transmembrane region" description="Helical" evidence="5">
    <location>
        <begin position="209"/>
        <end position="228"/>
    </location>
</feature>
<feature type="transmembrane region" description="Helical" evidence="5">
    <location>
        <begin position="71"/>
        <end position="90"/>
    </location>
</feature>
<evidence type="ECO:0000256" key="3">
    <source>
        <dbReference type="ARBA" id="ARBA00022989"/>
    </source>
</evidence>
<feature type="transmembrane region" description="Helical" evidence="5">
    <location>
        <begin position="96"/>
        <end position="114"/>
    </location>
</feature>
<evidence type="ECO:0000256" key="4">
    <source>
        <dbReference type="ARBA" id="ARBA00023136"/>
    </source>
</evidence>
<feature type="transmembrane region" description="Helical" evidence="5">
    <location>
        <begin position="123"/>
        <end position="141"/>
    </location>
</feature>